<evidence type="ECO:0000313" key="7">
    <source>
        <dbReference type="Proteomes" id="UP000624325"/>
    </source>
</evidence>
<dbReference type="EMBL" id="BONC01000023">
    <property type="protein sequence ID" value="GIF57478.1"/>
    <property type="molecule type" value="Genomic_DNA"/>
</dbReference>
<dbReference type="InterPro" id="IPR000873">
    <property type="entry name" value="AMP-dep_synth/lig_dom"/>
</dbReference>
<dbReference type="Pfam" id="PF13193">
    <property type="entry name" value="AMP-binding_C"/>
    <property type="match status" value="1"/>
</dbReference>
<feature type="transmembrane region" description="Helical" evidence="3">
    <location>
        <begin position="52"/>
        <end position="74"/>
    </location>
</feature>
<feature type="domain" description="AMP-binding enzyme C-terminal" evidence="5">
    <location>
        <begin position="398"/>
        <end position="472"/>
    </location>
</feature>
<dbReference type="Pfam" id="PF00501">
    <property type="entry name" value="AMP-binding"/>
    <property type="match status" value="1"/>
</dbReference>
<dbReference type="Proteomes" id="UP000624325">
    <property type="component" value="Unassembled WGS sequence"/>
</dbReference>
<evidence type="ECO:0000313" key="6">
    <source>
        <dbReference type="EMBL" id="GIF57478.1"/>
    </source>
</evidence>
<dbReference type="Gene3D" id="3.40.50.12780">
    <property type="entry name" value="N-terminal domain of ligase-like"/>
    <property type="match status" value="1"/>
</dbReference>
<organism evidence="6 7">
    <name type="scientific">Asanoa iriomotensis</name>
    <dbReference type="NCBI Taxonomy" id="234613"/>
    <lineage>
        <taxon>Bacteria</taxon>
        <taxon>Bacillati</taxon>
        <taxon>Actinomycetota</taxon>
        <taxon>Actinomycetes</taxon>
        <taxon>Micromonosporales</taxon>
        <taxon>Micromonosporaceae</taxon>
        <taxon>Asanoa</taxon>
    </lineage>
</organism>
<evidence type="ECO:0000256" key="3">
    <source>
        <dbReference type="SAM" id="Phobius"/>
    </source>
</evidence>
<dbReference type="Gene3D" id="3.30.300.30">
    <property type="match status" value="1"/>
</dbReference>
<name>A0ABQ4C3Y0_9ACTN</name>
<dbReference type="InterPro" id="IPR025110">
    <property type="entry name" value="AMP-bd_C"/>
</dbReference>
<proteinExistence type="inferred from homology"/>
<dbReference type="PANTHER" id="PTHR43201:SF5">
    <property type="entry name" value="MEDIUM-CHAIN ACYL-COA LIGASE ACSF2, MITOCHONDRIAL"/>
    <property type="match status" value="1"/>
</dbReference>
<comment type="similarity">
    <text evidence="1">Belongs to the ATP-dependent AMP-binding enzyme family.</text>
</comment>
<keyword evidence="3" id="KW-0472">Membrane</keyword>
<dbReference type="PANTHER" id="PTHR43201">
    <property type="entry name" value="ACYL-COA SYNTHETASE"/>
    <property type="match status" value="1"/>
</dbReference>
<feature type="domain" description="AMP-dependent synthetase/ligase" evidence="4">
    <location>
        <begin position="8"/>
        <end position="355"/>
    </location>
</feature>
<keyword evidence="3" id="KW-0812">Transmembrane</keyword>
<dbReference type="SUPFAM" id="SSF56801">
    <property type="entry name" value="Acetyl-CoA synthetase-like"/>
    <property type="match status" value="1"/>
</dbReference>
<protein>
    <submittedName>
        <fullName evidence="6">AMP-dependent ligase</fullName>
    </submittedName>
</protein>
<keyword evidence="7" id="KW-1185">Reference proteome</keyword>
<keyword evidence="2 6" id="KW-0436">Ligase</keyword>
<comment type="caution">
    <text evidence="6">The sequence shown here is derived from an EMBL/GenBank/DDBJ whole genome shotgun (WGS) entry which is preliminary data.</text>
</comment>
<reference evidence="6 7" key="1">
    <citation type="submission" date="2021-01" db="EMBL/GenBank/DDBJ databases">
        <title>Whole genome shotgun sequence of Asanoa iriomotensis NBRC 100142.</title>
        <authorList>
            <person name="Komaki H."/>
            <person name="Tamura T."/>
        </authorList>
    </citation>
    <scope>NUCLEOTIDE SEQUENCE [LARGE SCALE GENOMIC DNA]</scope>
    <source>
        <strain evidence="6 7">NBRC 100142</strain>
    </source>
</reference>
<evidence type="ECO:0000256" key="2">
    <source>
        <dbReference type="ARBA" id="ARBA00022598"/>
    </source>
</evidence>
<accession>A0ABQ4C3Y0</accession>
<evidence type="ECO:0000259" key="4">
    <source>
        <dbReference type="Pfam" id="PF00501"/>
    </source>
</evidence>
<sequence>MSVPLLLEMAAEAFPDRPALRAPDGTPLTFAAYRDRVAAAARLIRGRDVRRVVLLSEATAALPVALFAAAWAGLPFVPVNHRLPADRVGELLDRLPDACVVSAAGVAAPSGLTTVDDVELFTAPPADDGPAGADADDTAVELFTSGTTGPPRLTALTHSNLFSYVTNTVDLGAAAADEALLLATPPFHIAAVAAVLTSCYAGRRIVPMGRFTSERWLRAAAEERATHAFLVPTMLARVLDTLDRDPDLAAPALRSLAYGGARMPRPTIERALRAFSETDFVNAYGLTETSSTVAVLGPDDHRAAALGDPVAVERLGSVGRVLPGVEARIVDVGGEPLPIGASGLVELRGAQVAPGGGAVGGWLRTGDTGRIDADGYLFLGGRADDVIIKGGENIAPGEIEDVVLRHPSVAAVAVVGIPDPEWGERVAAAVVPHAGTVEPEAIREWVRGHLGSLKTPDLVRILGTLPETATGKIPRSAVRDLLAAR</sequence>
<dbReference type="GO" id="GO:0016874">
    <property type="term" value="F:ligase activity"/>
    <property type="evidence" value="ECO:0007669"/>
    <property type="project" value="UniProtKB-KW"/>
</dbReference>
<dbReference type="InterPro" id="IPR042099">
    <property type="entry name" value="ANL_N_sf"/>
</dbReference>
<dbReference type="InterPro" id="IPR045851">
    <property type="entry name" value="AMP-bd_C_sf"/>
</dbReference>
<gene>
    <name evidence="6" type="ORF">Air01nite_35730</name>
</gene>
<dbReference type="RefSeq" id="WP_203703688.1">
    <property type="nucleotide sequence ID" value="NZ_BAAALU010000010.1"/>
</dbReference>
<keyword evidence="3" id="KW-1133">Transmembrane helix</keyword>
<evidence type="ECO:0000259" key="5">
    <source>
        <dbReference type="Pfam" id="PF13193"/>
    </source>
</evidence>
<evidence type="ECO:0000256" key="1">
    <source>
        <dbReference type="ARBA" id="ARBA00006432"/>
    </source>
</evidence>